<comment type="caution">
    <text evidence="1">The sequence shown here is derived from an EMBL/GenBank/DDBJ whole genome shotgun (WGS) entry which is preliminary data.</text>
</comment>
<sequence length="601" mass="68317">MLQLFLRSERESGWLDLLPGTVLDMERTNNLFDEDLTSGEFSIPIDMPWTDNNRRKLGFIERLGNVITQSNYFTIDVFDSGYPELQFAKLTITEKDGKLDYTKGTFKASISGNKGLFGSKIKNKKLRDLSLGGTITFNSDCRDFATDHAKGLYPQYDYIGFAPVGIESFFDTSKSYNNEFLVKDTVNYIVSTGAGLNDWQFGRPKSSNPNQVATSGTAEYIDYRTIPFFKLKYVFEQACAAVGYSIAGDVLDNPSWNDLFIFNTTAIEFYSVVAHADYTRKIFPADHVPDITVAEFLKAICSFFNLEANFSNNQILLSYRQQVFTNRRVIDISSRCAATFKAIYQDETDKTGFTLDYEWDANDDYRNDRVKDINTKTMVGTVSTFPNLATLNIGRSFTTDDIAFVESENMYYNVANATTTPIKWDAWSERLGEYKQGEGGDSYKIGMSTLCSYVALDPANALYIRRPYLGCRQNGSYYNNKYQKIKKDFSLRIFFIKKQVINGNEVPMSMNHTTTNNGVRLNNFSLVLEGNDGLLKRNHQQWIEAKQKKQSVTVPVLADKQFLKALNNSNTVQLNNVLFLHEKTEDTIPLQSTVNLLLRPL</sequence>
<dbReference type="Proteomes" id="UP001595907">
    <property type="component" value="Unassembled WGS sequence"/>
</dbReference>
<evidence type="ECO:0000313" key="1">
    <source>
        <dbReference type="EMBL" id="MFC4261903.1"/>
    </source>
</evidence>
<name>A0ABV8QQ21_9BACT</name>
<organism evidence="1 2">
    <name type="scientific">Ferruginibacter yonginensis</name>
    <dbReference type="NCBI Taxonomy" id="1310416"/>
    <lineage>
        <taxon>Bacteria</taxon>
        <taxon>Pseudomonadati</taxon>
        <taxon>Bacteroidota</taxon>
        <taxon>Chitinophagia</taxon>
        <taxon>Chitinophagales</taxon>
        <taxon>Chitinophagaceae</taxon>
        <taxon>Ferruginibacter</taxon>
    </lineage>
</organism>
<accession>A0ABV8QQ21</accession>
<dbReference type="RefSeq" id="WP_379707043.1">
    <property type="nucleotide sequence ID" value="NZ_JBHSCZ010000001.1"/>
</dbReference>
<protein>
    <submittedName>
        <fullName evidence="1">Uncharacterized protein</fullName>
    </submittedName>
</protein>
<proteinExistence type="predicted"/>
<reference evidence="2" key="1">
    <citation type="journal article" date="2019" name="Int. J. Syst. Evol. Microbiol.">
        <title>The Global Catalogue of Microorganisms (GCM) 10K type strain sequencing project: providing services to taxonomists for standard genome sequencing and annotation.</title>
        <authorList>
            <consortium name="The Broad Institute Genomics Platform"/>
            <consortium name="The Broad Institute Genome Sequencing Center for Infectious Disease"/>
            <person name="Wu L."/>
            <person name="Ma J."/>
        </authorList>
    </citation>
    <scope>NUCLEOTIDE SEQUENCE [LARGE SCALE GENOMIC DNA]</scope>
    <source>
        <strain evidence="2">CECT 8289</strain>
    </source>
</reference>
<dbReference type="EMBL" id="JBHSCZ010000001">
    <property type="protein sequence ID" value="MFC4261903.1"/>
    <property type="molecule type" value="Genomic_DNA"/>
</dbReference>
<keyword evidence="2" id="KW-1185">Reference proteome</keyword>
<gene>
    <name evidence="1" type="ORF">ACFOWM_03370</name>
</gene>
<evidence type="ECO:0000313" key="2">
    <source>
        <dbReference type="Proteomes" id="UP001595907"/>
    </source>
</evidence>